<feature type="compositionally biased region" description="Basic and acidic residues" evidence="1">
    <location>
        <begin position="359"/>
        <end position="369"/>
    </location>
</feature>
<sequence>MDDFPEKKEHPKDKVTLVNDYVQDGSKGEKPASRKWTILRTTAIFVVVSLVVCGAILTAFLLTRKKHTTERLVEVNLEPGETLLYEVEQALEVRSGELQKGTLSAIVALQVKNKTSEEYWFILKIISITAEGENLERIANINPGRPVYFLVRVERTSRSDASNSAREDESFELYGNQRSDAAEFTRYVRAILTQLLPTVERNLFESVDGEKPDPNSEPKPEKSSLFPGIVKMHREANTSEHDGVLIKNHFNRSDVANMTSEIDLDMSYADSSVLKKSNGMVAKSQVHLTEQLNFGEPVQLKNGSATSTMNVTFRSNVTLLDDEKSRRSYLEDDELLHINVRGFVKLFAPKSDVKFAMKESKREAVKEPTGDSGASNTTSFAGADEPATNLTVDSFVSGNRTRRQTRFWETLGRTQERTVTLFQRRIFGVTAKLDAELQIKEIKLRFTNIQIDERNRIKVILRLGSKSRTLFDKSFSTYWSTTYFWDSVSMDIRVPVFIISLGVEFKLWIPFTLKVRPGSNTLTPLRYDVTATEKRAEVECEEKEKLAQLRPVVIFTWLRGTKAKVITVEYLITNQRKAGNIIGSR</sequence>
<dbReference type="EMBL" id="LSMT01000892">
    <property type="protein sequence ID" value="PFX13803.1"/>
    <property type="molecule type" value="Genomic_DNA"/>
</dbReference>
<reference evidence="4" key="1">
    <citation type="journal article" date="2017" name="bioRxiv">
        <title>Comparative analysis of the genomes of Stylophora pistillata and Acropora digitifera provides evidence for extensive differences between species of corals.</title>
        <authorList>
            <person name="Voolstra C.R."/>
            <person name="Li Y."/>
            <person name="Liew Y.J."/>
            <person name="Baumgarten S."/>
            <person name="Zoccola D."/>
            <person name="Flot J.-F."/>
            <person name="Tambutte S."/>
            <person name="Allemand D."/>
            <person name="Aranda M."/>
        </authorList>
    </citation>
    <scope>NUCLEOTIDE SEQUENCE [LARGE SCALE GENOMIC DNA]</scope>
</reference>
<keyword evidence="2" id="KW-0472">Membrane</keyword>
<feature type="transmembrane region" description="Helical" evidence="2">
    <location>
        <begin position="43"/>
        <end position="62"/>
    </location>
</feature>
<keyword evidence="2" id="KW-0812">Transmembrane</keyword>
<feature type="region of interest" description="Disordered" evidence="1">
    <location>
        <begin position="359"/>
        <end position="385"/>
    </location>
</feature>
<organism evidence="3 4">
    <name type="scientific">Stylophora pistillata</name>
    <name type="common">Smooth cauliflower coral</name>
    <dbReference type="NCBI Taxonomy" id="50429"/>
    <lineage>
        <taxon>Eukaryota</taxon>
        <taxon>Metazoa</taxon>
        <taxon>Cnidaria</taxon>
        <taxon>Anthozoa</taxon>
        <taxon>Hexacorallia</taxon>
        <taxon>Scleractinia</taxon>
        <taxon>Astrocoeniina</taxon>
        <taxon>Pocilloporidae</taxon>
        <taxon>Stylophora</taxon>
    </lineage>
</organism>
<proteinExistence type="predicted"/>
<evidence type="ECO:0000313" key="4">
    <source>
        <dbReference type="Proteomes" id="UP000225706"/>
    </source>
</evidence>
<evidence type="ECO:0000313" key="3">
    <source>
        <dbReference type="EMBL" id="PFX13803.1"/>
    </source>
</evidence>
<gene>
    <name evidence="3" type="ORF">AWC38_SpisGene22082</name>
</gene>
<evidence type="ECO:0000256" key="1">
    <source>
        <dbReference type="SAM" id="MobiDB-lite"/>
    </source>
</evidence>
<keyword evidence="2" id="KW-1133">Transmembrane helix</keyword>
<comment type="caution">
    <text evidence="3">The sequence shown here is derived from an EMBL/GenBank/DDBJ whole genome shotgun (WGS) entry which is preliminary data.</text>
</comment>
<dbReference type="AlphaFoldDB" id="A0A2B4RAG4"/>
<dbReference type="OrthoDB" id="5989041at2759"/>
<name>A0A2B4RAG4_STYPI</name>
<protein>
    <submittedName>
        <fullName evidence="3">Uncharacterized protein</fullName>
    </submittedName>
</protein>
<accession>A0A2B4RAG4</accession>
<keyword evidence="4" id="KW-1185">Reference proteome</keyword>
<evidence type="ECO:0000256" key="2">
    <source>
        <dbReference type="SAM" id="Phobius"/>
    </source>
</evidence>
<dbReference type="Proteomes" id="UP000225706">
    <property type="component" value="Unassembled WGS sequence"/>
</dbReference>